<reference evidence="9" key="1">
    <citation type="submission" date="2020-12" db="EMBL/GenBank/DDBJ databases">
        <authorList>
            <person name="Huq M.A."/>
        </authorList>
    </citation>
    <scope>NUCLEOTIDE SEQUENCE</scope>
    <source>
        <strain evidence="9">MAHUQ-46</strain>
    </source>
</reference>
<keyword evidence="2 7" id="KW-0813">Transport</keyword>
<feature type="transmembrane region" description="Helical" evidence="7">
    <location>
        <begin position="169"/>
        <end position="199"/>
    </location>
</feature>
<evidence type="ECO:0000256" key="5">
    <source>
        <dbReference type="ARBA" id="ARBA00022989"/>
    </source>
</evidence>
<evidence type="ECO:0000256" key="2">
    <source>
        <dbReference type="ARBA" id="ARBA00022448"/>
    </source>
</evidence>
<feature type="transmembrane region" description="Helical" evidence="7">
    <location>
        <begin position="129"/>
        <end position="148"/>
    </location>
</feature>
<dbReference type="FunFam" id="1.10.3720.10:FF:000003">
    <property type="entry name" value="Aliphatic sulfonate ABC transporter permease"/>
    <property type="match status" value="1"/>
</dbReference>
<feature type="transmembrane region" description="Helical" evidence="7">
    <location>
        <begin position="12"/>
        <end position="29"/>
    </location>
</feature>
<dbReference type="GO" id="GO:0042918">
    <property type="term" value="P:alkanesulfonate transmembrane transport"/>
    <property type="evidence" value="ECO:0007669"/>
    <property type="project" value="UniProtKB-ARBA"/>
</dbReference>
<dbReference type="SUPFAM" id="SSF161098">
    <property type="entry name" value="MetI-like"/>
    <property type="match status" value="1"/>
</dbReference>
<sequence>MNPKKERRWINAVLPFLIPVLVLILWQIASMGGGPKAALTPSPFKVLQTFLKMVESGELLRHTLISTNRAVSGFLVGGAIGLILGLVNGLWSLAERLTDSSVQMVRNIPHLALIPLILIWFGIGEESKLVMVSLGVFFPIYLNTFHGIRSIDPGLIEMGRVYGLKGFALYRNVLFPGALASILVGVRYSLGIMWLTLIVAETVSAKSGIGYMSMNAREYMQMEVIILSILIYALLGKLSDSLAKLAERQFLKWHPNYRKSAAKGDGRLVKKSYPAANSTAS</sequence>
<comment type="subcellular location">
    <subcellularLocation>
        <location evidence="1 7">Cell membrane</location>
        <topology evidence="1 7">Multi-pass membrane protein</topology>
    </subcellularLocation>
</comment>
<comment type="caution">
    <text evidence="9">The sequence shown here is derived from an EMBL/GenBank/DDBJ whole genome shotgun (WGS) entry which is preliminary data.</text>
</comment>
<feature type="transmembrane region" description="Helical" evidence="7">
    <location>
        <begin position="105"/>
        <end position="123"/>
    </location>
</feature>
<evidence type="ECO:0000313" key="10">
    <source>
        <dbReference type="Proteomes" id="UP000640274"/>
    </source>
</evidence>
<evidence type="ECO:0000256" key="7">
    <source>
        <dbReference type="RuleBase" id="RU363032"/>
    </source>
</evidence>
<evidence type="ECO:0000256" key="4">
    <source>
        <dbReference type="ARBA" id="ARBA00022692"/>
    </source>
</evidence>
<keyword evidence="6 7" id="KW-0472">Membrane</keyword>
<dbReference type="PANTHER" id="PTHR30151:SF38">
    <property type="entry name" value="ALIPHATIC SULFONATES TRANSPORT PERMEASE PROTEIN SSUC-RELATED"/>
    <property type="match status" value="1"/>
</dbReference>
<dbReference type="Pfam" id="PF00528">
    <property type="entry name" value="BPD_transp_1"/>
    <property type="match status" value="1"/>
</dbReference>
<name>A0A934J568_9BACL</name>
<comment type="similarity">
    <text evidence="7">Belongs to the binding-protein-dependent transport system permease family.</text>
</comment>
<dbReference type="InterPro" id="IPR035906">
    <property type="entry name" value="MetI-like_sf"/>
</dbReference>
<evidence type="ECO:0000256" key="6">
    <source>
        <dbReference type="ARBA" id="ARBA00023136"/>
    </source>
</evidence>
<feature type="transmembrane region" description="Helical" evidence="7">
    <location>
        <begin position="70"/>
        <end position="93"/>
    </location>
</feature>
<dbReference type="EMBL" id="JAELUP010000010">
    <property type="protein sequence ID" value="MBJ6360538.1"/>
    <property type="molecule type" value="Genomic_DNA"/>
</dbReference>
<protein>
    <submittedName>
        <fullName evidence="9">ABC transporter permease subunit</fullName>
    </submittedName>
</protein>
<keyword evidence="4 7" id="KW-0812">Transmembrane</keyword>
<dbReference type="Proteomes" id="UP000640274">
    <property type="component" value="Unassembled WGS sequence"/>
</dbReference>
<dbReference type="CDD" id="cd06261">
    <property type="entry name" value="TM_PBP2"/>
    <property type="match status" value="1"/>
</dbReference>
<dbReference type="GO" id="GO:0005886">
    <property type="term" value="C:plasma membrane"/>
    <property type="evidence" value="ECO:0007669"/>
    <property type="project" value="UniProtKB-SubCell"/>
</dbReference>
<feature type="domain" description="ABC transmembrane type-1" evidence="8">
    <location>
        <begin position="63"/>
        <end position="243"/>
    </location>
</feature>
<keyword evidence="5 7" id="KW-1133">Transmembrane helix</keyword>
<gene>
    <name evidence="9" type="ORF">JFN88_04260</name>
</gene>
<evidence type="ECO:0000256" key="1">
    <source>
        <dbReference type="ARBA" id="ARBA00004651"/>
    </source>
</evidence>
<evidence type="ECO:0000259" key="8">
    <source>
        <dbReference type="PROSITE" id="PS50928"/>
    </source>
</evidence>
<keyword evidence="3" id="KW-1003">Cell membrane</keyword>
<evidence type="ECO:0000313" key="9">
    <source>
        <dbReference type="EMBL" id="MBJ6360538.1"/>
    </source>
</evidence>
<dbReference type="Gene3D" id="1.10.3720.10">
    <property type="entry name" value="MetI-like"/>
    <property type="match status" value="1"/>
</dbReference>
<organism evidence="9 10">
    <name type="scientific">Paenibacillus roseus</name>
    <dbReference type="NCBI Taxonomy" id="2798579"/>
    <lineage>
        <taxon>Bacteria</taxon>
        <taxon>Bacillati</taxon>
        <taxon>Bacillota</taxon>
        <taxon>Bacilli</taxon>
        <taxon>Bacillales</taxon>
        <taxon>Paenibacillaceae</taxon>
        <taxon>Paenibacillus</taxon>
    </lineage>
</organism>
<dbReference type="PROSITE" id="PS50928">
    <property type="entry name" value="ABC_TM1"/>
    <property type="match status" value="1"/>
</dbReference>
<accession>A0A934J568</accession>
<dbReference type="PANTHER" id="PTHR30151">
    <property type="entry name" value="ALKANE SULFONATE ABC TRANSPORTER-RELATED, MEMBRANE SUBUNIT"/>
    <property type="match status" value="1"/>
</dbReference>
<evidence type="ECO:0000256" key="3">
    <source>
        <dbReference type="ARBA" id="ARBA00022475"/>
    </source>
</evidence>
<keyword evidence="10" id="KW-1185">Reference proteome</keyword>
<proteinExistence type="inferred from homology"/>
<dbReference type="InterPro" id="IPR000515">
    <property type="entry name" value="MetI-like"/>
</dbReference>
<feature type="transmembrane region" description="Helical" evidence="7">
    <location>
        <begin position="219"/>
        <end position="235"/>
    </location>
</feature>
<dbReference type="AlphaFoldDB" id="A0A934J568"/>
<dbReference type="RefSeq" id="WP_199018091.1">
    <property type="nucleotide sequence ID" value="NZ_JAELUP010000010.1"/>
</dbReference>